<accession>D5WYU5</accession>
<dbReference type="AlphaFoldDB" id="D5WYU5"/>
<keyword evidence="3" id="KW-0233">DNA recombination</keyword>
<protein>
    <submittedName>
        <fullName evidence="5">Integrase family protein</fullName>
    </submittedName>
</protein>
<dbReference type="PANTHER" id="PTHR30629:SF6">
    <property type="entry name" value="PROPHAGE INTEGRASE INTA-RELATED"/>
    <property type="match status" value="1"/>
</dbReference>
<proteinExistence type="inferred from homology"/>
<evidence type="ECO:0000259" key="4">
    <source>
        <dbReference type="PROSITE" id="PS51898"/>
    </source>
</evidence>
<comment type="similarity">
    <text evidence="1">Belongs to the 'phage' integrase family.</text>
</comment>
<evidence type="ECO:0000256" key="1">
    <source>
        <dbReference type="ARBA" id="ARBA00008857"/>
    </source>
</evidence>
<dbReference type="eggNOG" id="COG0582">
    <property type="taxonomic scope" value="Bacteria"/>
</dbReference>
<dbReference type="KEGG" id="tin:Tint_2937"/>
<feature type="domain" description="Tyr recombinase" evidence="4">
    <location>
        <begin position="233"/>
        <end position="428"/>
    </location>
</feature>
<dbReference type="InterPro" id="IPR011010">
    <property type="entry name" value="DNA_brk_join_enz"/>
</dbReference>
<dbReference type="EMBL" id="CP002021">
    <property type="protein sequence ID" value="ADG32272.1"/>
    <property type="molecule type" value="Genomic_DNA"/>
</dbReference>
<dbReference type="Gene3D" id="1.10.443.10">
    <property type="entry name" value="Intergrase catalytic core"/>
    <property type="match status" value="1"/>
</dbReference>
<dbReference type="InterPro" id="IPR013762">
    <property type="entry name" value="Integrase-like_cat_sf"/>
</dbReference>
<evidence type="ECO:0000256" key="2">
    <source>
        <dbReference type="ARBA" id="ARBA00022908"/>
    </source>
</evidence>
<reference evidence="5" key="1">
    <citation type="submission" date="2010-04" db="EMBL/GenBank/DDBJ databases">
        <title>Complete sequence of Thiomonas intermedia K12.</title>
        <authorList>
            <consortium name="US DOE Joint Genome Institute"/>
            <person name="Lucas S."/>
            <person name="Copeland A."/>
            <person name="Lapidus A."/>
            <person name="Cheng J.-F."/>
            <person name="Bruce D."/>
            <person name="Goodwin L."/>
            <person name="Pitluck S."/>
            <person name="Davenport K."/>
            <person name="Detter J.C."/>
            <person name="Han C."/>
            <person name="Tapia R."/>
            <person name="Land M."/>
            <person name="Hauser L."/>
            <person name="Kyrpides N."/>
            <person name="Ovchinnikova G."/>
            <person name="Kerfeld C.A."/>
            <person name="Cannon G.C."/>
            <person name="Heinhorst S."/>
            <person name="Woyke T."/>
        </authorList>
    </citation>
    <scope>NUCLEOTIDE SEQUENCE [LARGE SCALE GENOMIC DNA]</scope>
    <source>
        <strain evidence="5">K12</strain>
    </source>
</reference>
<name>D5WYU5_THIK1</name>
<dbReference type="PANTHER" id="PTHR30629">
    <property type="entry name" value="PROPHAGE INTEGRASE"/>
    <property type="match status" value="1"/>
</dbReference>
<evidence type="ECO:0000256" key="3">
    <source>
        <dbReference type="ARBA" id="ARBA00023172"/>
    </source>
</evidence>
<dbReference type="SUPFAM" id="SSF56349">
    <property type="entry name" value="DNA breaking-rejoining enzymes"/>
    <property type="match status" value="1"/>
</dbReference>
<organism evidence="5">
    <name type="scientific">Thiomonas intermedia (strain K12)</name>
    <name type="common">Thiobacillus intermedius</name>
    <dbReference type="NCBI Taxonomy" id="75379"/>
    <lineage>
        <taxon>Bacteria</taxon>
        <taxon>Pseudomonadati</taxon>
        <taxon>Pseudomonadota</taxon>
        <taxon>Betaproteobacteria</taxon>
        <taxon>Burkholderiales</taxon>
        <taxon>Thiomonas</taxon>
    </lineage>
</organism>
<dbReference type="InterPro" id="IPR025166">
    <property type="entry name" value="Integrase_DNA_bind_dom"/>
</dbReference>
<dbReference type="PROSITE" id="PS51898">
    <property type="entry name" value="TYR_RECOMBINASE"/>
    <property type="match status" value="1"/>
</dbReference>
<dbReference type="GO" id="GO:0006310">
    <property type="term" value="P:DNA recombination"/>
    <property type="evidence" value="ECO:0007669"/>
    <property type="project" value="UniProtKB-KW"/>
</dbReference>
<dbReference type="InterPro" id="IPR038488">
    <property type="entry name" value="Integrase_DNA-bd_sf"/>
</dbReference>
<dbReference type="STRING" id="75379.Tint_2937"/>
<sequence>MAKLNLTAARIESATCELGKQQSILWDAKSPGLGLRVTASGARAYVFESRLFRKTIRVTIGDARAWDLGSARTEAARLKTLIDAGQDPRDIRARQAEAHEVARAQMRRQTLVVRDAWDAYLTARKSKWSERHYIDHVRLSDAGGRSAKRGARETTPGPLAALMPMRMADLTVPAVDDWLVHETIRRPTRARLAFALLRAFVTWCQEQDEFADLASAGICSNRRIRERLPRAKAKTDCLQREQLAAWFRAVRSISNPVISAYLQGLLITGARREELAGLRWADVDFRWRSITLDDKVEGTGGRTIPLTPYLSELMLDLKRLSETPLTRRRARLLEEQGKEWAPSPWVFSSKTSADGRLVEPRAAHTKALSGAQLPHITLHGLRRSFGTLSEWVEVPVGVVAQIQGHKPSAIAEKHYRRRPLDLLRVWHEKIEAWLLEQGDISVS</sequence>
<keyword evidence="2" id="KW-0229">DNA integration</keyword>
<dbReference type="Gene3D" id="3.30.160.390">
    <property type="entry name" value="Integrase, DNA-binding domain"/>
    <property type="match status" value="1"/>
</dbReference>
<dbReference type="BioCyc" id="TINT75379:TINT_RS14715-MONOMER"/>
<dbReference type="GO" id="GO:0003677">
    <property type="term" value="F:DNA binding"/>
    <property type="evidence" value="ECO:0007669"/>
    <property type="project" value="InterPro"/>
</dbReference>
<dbReference type="GO" id="GO:0015074">
    <property type="term" value="P:DNA integration"/>
    <property type="evidence" value="ECO:0007669"/>
    <property type="project" value="UniProtKB-KW"/>
</dbReference>
<dbReference type="InterPro" id="IPR002104">
    <property type="entry name" value="Integrase_catalytic"/>
</dbReference>
<dbReference type="HOGENOM" id="CLU_027562_3_0_4"/>
<evidence type="ECO:0000313" key="5">
    <source>
        <dbReference type="EMBL" id="ADG32272.1"/>
    </source>
</evidence>
<dbReference type="Pfam" id="PF00589">
    <property type="entry name" value="Phage_integrase"/>
    <property type="match status" value="1"/>
</dbReference>
<gene>
    <name evidence="5" type="ordered locus">Tint_2937</name>
</gene>
<dbReference type="Pfam" id="PF13356">
    <property type="entry name" value="Arm-DNA-bind_3"/>
    <property type="match status" value="1"/>
</dbReference>
<dbReference type="InterPro" id="IPR050808">
    <property type="entry name" value="Phage_Integrase"/>
</dbReference>